<dbReference type="GO" id="GO:0016747">
    <property type="term" value="F:acyltransferase activity, transferring groups other than amino-acyl groups"/>
    <property type="evidence" value="ECO:0007669"/>
    <property type="project" value="InterPro"/>
</dbReference>
<sequence>MSRERISQLDFLKCVCIVLMVIFHLVFIGEKFPYAKQIVYTFHMPIFLLISGYLVRADRDALPFFKSQWWLLVPYVALELPYLVLSGLLGVRGGETDLSPFHIAYRVVADPLGPYWYLHTLLICNLSLWTVRHLLYKIGWLYQLGAFGAILLLWVYATGWISDIVFYYFLGVAISLSGTPFLQLFRPSLTSLLLAAAICIYPNNLHYNTPFGIFLVYLVIKWLLWCYDRISTPLHQLSRFIGQNTLVILLFSPIFTLLAKPLVPLLAFDPTGMLFLIIATTIAITGSFAIAWGMDALHISPWFCGKPHLLARPNT</sequence>
<feature type="transmembrane region" description="Helical" evidence="1">
    <location>
        <begin position="69"/>
        <end position="91"/>
    </location>
</feature>
<dbReference type="InterPro" id="IPR052734">
    <property type="entry name" value="Nod_factor_acetyltransferase"/>
</dbReference>
<keyword evidence="3" id="KW-0012">Acyltransferase</keyword>
<feature type="transmembrane region" description="Helical" evidence="1">
    <location>
        <begin position="240"/>
        <end position="259"/>
    </location>
</feature>
<dbReference type="PANTHER" id="PTHR37312:SF1">
    <property type="entry name" value="MEMBRANE-BOUND ACYLTRANSFERASE YKRP-RELATED"/>
    <property type="match status" value="1"/>
</dbReference>
<dbReference type="Pfam" id="PF01757">
    <property type="entry name" value="Acyl_transf_3"/>
    <property type="match status" value="1"/>
</dbReference>
<dbReference type="EC" id="2.-.-.-" evidence="3"/>
<feature type="transmembrane region" description="Helical" evidence="1">
    <location>
        <begin position="12"/>
        <end position="32"/>
    </location>
</feature>
<accession>J9GAQ0</accession>
<name>J9GAQ0_9ZZZZ</name>
<evidence type="ECO:0000256" key="1">
    <source>
        <dbReference type="SAM" id="Phobius"/>
    </source>
</evidence>
<feature type="transmembrane region" description="Helical" evidence="1">
    <location>
        <begin position="271"/>
        <end position="292"/>
    </location>
</feature>
<feature type="transmembrane region" description="Helical" evidence="1">
    <location>
        <begin position="164"/>
        <end position="182"/>
    </location>
</feature>
<keyword evidence="1" id="KW-0472">Membrane</keyword>
<evidence type="ECO:0000313" key="3">
    <source>
        <dbReference type="EMBL" id="EJX04387.1"/>
    </source>
</evidence>
<dbReference type="AlphaFoldDB" id="J9GAQ0"/>
<protein>
    <submittedName>
        <fullName evidence="3">Membrane protein containing Acyltransferase 3 domain protein</fullName>
        <ecNumber evidence="3">2.-.-.-</ecNumber>
    </submittedName>
</protein>
<feature type="transmembrane region" description="Helical" evidence="1">
    <location>
        <begin position="211"/>
        <end position="228"/>
    </location>
</feature>
<gene>
    <name evidence="3" type="ORF">EVA_07504</name>
</gene>
<keyword evidence="3" id="KW-0808">Transferase</keyword>
<dbReference type="InterPro" id="IPR002656">
    <property type="entry name" value="Acyl_transf_3_dom"/>
</dbReference>
<feature type="domain" description="Acyltransferase 3" evidence="2">
    <location>
        <begin position="8"/>
        <end position="292"/>
    </location>
</feature>
<feature type="transmembrane region" description="Helical" evidence="1">
    <location>
        <begin position="38"/>
        <end position="57"/>
    </location>
</feature>
<organism evidence="3">
    <name type="scientific">gut metagenome</name>
    <dbReference type="NCBI Taxonomy" id="749906"/>
    <lineage>
        <taxon>unclassified sequences</taxon>
        <taxon>metagenomes</taxon>
        <taxon>organismal metagenomes</taxon>
    </lineage>
</organism>
<feature type="transmembrane region" description="Helical" evidence="1">
    <location>
        <begin position="138"/>
        <end position="158"/>
    </location>
</feature>
<dbReference type="PANTHER" id="PTHR37312">
    <property type="entry name" value="MEMBRANE-BOUND ACYLTRANSFERASE YKRP-RELATED"/>
    <property type="match status" value="1"/>
</dbReference>
<reference evidence="3" key="1">
    <citation type="journal article" date="2012" name="PLoS ONE">
        <title>Gene sets for utilization of primary and secondary nutrition supplies in the distal gut of endangered iberian lynx.</title>
        <authorList>
            <person name="Alcaide M."/>
            <person name="Messina E."/>
            <person name="Richter M."/>
            <person name="Bargiela R."/>
            <person name="Peplies J."/>
            <person name="Huws S.A."/>
            <person name="Newbold C.J."/>
            <person name="Golyshin P.N."/>
            <person name="Simon M.A."/>
            <person name="Lopez G."/>
            <person name="Yakimov M.M."/>
            <person name="Ferrer M."/>
        </authorList>
    </citation>
    <scope>NUCLEOTIDE SEQUENCE</scope>
</reference>
<keyword evidence="1" id="KW-0812">Transmembrane</keyword>
<evidence type="ECO:0000259" key="2">
    <source>
        <dbReference type="Pfam" id="PF01757"/>
    </source>
</evidence>
<comment type="caution">
    <text evidence="3">The sequence shown here is derived from an EMBL/GenBank/DDBJ whole genome shotgun (WGS) entry which is preliminary data.</text>
</comment>
<keyword evidence="1" id="KW-1133">Transmembrane helix</keyword>
<dbReference type="EMBL" id="AMCI01001825">
    <property type="protein sequence ID" value="EJX04387.1"/>
    <property type="molecule type" value="Genomic_DNA"/>
</dbReference>
<proteinExistence type="predicted"/>